<name>A0ABT7DI45_9ACTN</name>
<proteinExistence type="predicted"/>
<evidence type="ECO:0008006" key="4">
    <source>
        <dbReference type="Google" id="ProtNLM"/>
    </source>
</evidence>
<dbReference type="Proteomes" id="UP001237194">
    <property type="component" value="Unassembled WGS sequence"/>
</dbReference>
<keyword evidence="3" id="KW-1185">Reference proteome</keyword>
<protein>
    <recommendedName>
        <fullName evidence="4">MFS transporter</fullName>
    </recommendedName>
</protein>
<reference evidence="2 3" key="1">
    <citation type="submission" date="2023-04" db="EMBL/GenBank/DDBJ databases">
        <title>A novel species of the genus Streptomyces: Streptomyces pakalii sp. nov. isolated from a Mexican soil jungle.</title>
        <authorList>
            <person name="Chavez-Hernandez M.A."/>
            <person name="Ortiz-Alvarez J."/>
            <person name="Villa-Tanaca L."/>
            <person name="Hernandez-Rodriguez C."/>
        </authorList>
    </citation>
    <scope>NUCLEOTIDE SEQUENCE [LARGE SCALE GENOMIC DNA]</scope>
    <source>
        <strain evidence="2 3">ENCB-J15</strain>
    </source>
</reference>
<feature type="compositionally biased region" description="Basic and acidic residues" evidence="1">
    <location>
        <begin position="70"/>
        <end position="80"/>
    </location>
</feature>
<accession>A0ABT7DI45</accession>
<dbReference type="EMBL" id="JARWAF010000070">
    <property type="protein sequence ID" value="MDJ1645470.1"/>
    <property type="molecule type" value="Genomic_DNA"/>
</dbReference>
<feature type="non-terminal residue" evidence="2">
    <location>
        <position position="1"/>
    </location>
</feature>
<evidence type="ECO:0000313" key="2">
    <source>
        <dbReference type="EMBL" id="MDJ1645470.1"/>
    </source>
</evidence>
<gene>
    <name evidence="2" type="ORF">P5W92_34460</name>
</gene>
<evidence type="ECO:0000313" key="3">
    <source>
        <dbReference type="Proteomes" id="UP001237194"/>
    </source>
</evidence>
<feature type="region of interest" description="Disordered" evidence="1">
    <location>
        <begin position="60"/>
        <end position="80"/>
    </location>
</feature>
<evidence type="ECO:0000256" key="1">
    <source>
        <dbReference type="SAM" id="MobiDB-lite"/>
    </source>
</evidence>
<comment type="caution">
    <text evidence="2">The sequence shown here is derived from an EMBL/GenBank/DDBJ whole genome shotgun (WGS) entry which is preliminary data.</text>
</comment>
<sequence length="80" mass="8580">GPQLGRRRARRLGAGPGGGLHIGVAAGSLPKDDTQVNGQYPYVSTIVVIGTIYIAMAHHPEQGSLTQQDLDDRKAEPWFD</sequence>
<dbReference type="RefSeq" id="WP_283901516.1">
    <property type="nucleotide sequence ID" value="NZ_JARWAF010000070.1"/>
</dbReference>
<organism evidence="2 3">
    <name type="scientific">Streptomyces pakalii</name>
    <dbReference type="NCBI Taxonomy" id="3036494"/>
    <lineage>
        <taxon>Bacteria</taxon>
        <taxon>Bacillati</taxon>
        <taxon>Actinomycetota</taxon>
        <taxon>Actinomycetes</taxon>
        <taxon>Kitasatosporales</taxon>
        <taxon>Streptomycetaceae</taxon>
        <taxon>Streptomyces</taxon>
    </lineage>
</organism>
<feature type="non-terminal residue" evidence="2">
    <location>
        <position position="80"/>
    </location>
</feature>